<gene>
    <name evidence="2" type="ORF">BE17_05355</name>
</gene>
<sequence length="81" mass="8773">MRRALLGRVAFRRFLLRGGLAFLLSGGRGAAETGKGAWSFILSVPAYQYSAAARCLRSACLTSVYAASRSLRERCAWGESV</sequence>
<reference evidence="2 3" key="1">
    <citation type="submission" date="2014-02" db="EMBL/GenBank/DDBJ databases">
        <title>The small core and large imbalanced accessory genome model reveals a collaborative survival strategy of Sorangium cellulosum strains in nature.</title>
        <authorList>
            <person name="Han K."/>
            <person name="Peng R."/>
            <person name="Blom J."/>
            <person name="Li Y.-Z."/>
        </authorList>
    </citation>
    <scope>NUCLEOTIDE SEQUENCE [LARGE SCALE GENOMIC DNA]</scope>
    <source>
        <strain evidence="2 3">So0011-07</strain>
    </source>
</reference>
<dbReference type="AlphaFoldDB" id="A0A150RW00"/>
<evidence type="ECO:0000313" key="2">
    <source>
        <dbReference type="EMBL" id="KYF84353.1"/>
    </source>
</evidence>
<feature type="signal peptide" evidence="1">
    <location>
        <begin position="1"/>
        <end position="30"/>
    </location>
</feature>
<name>A0A150RW00_SORCE</name>
<evidence type="ECO:0000313" key="3">
    <source>
        <dbReference type="Proteomes" id="UP000075635"/>
    </source>
</evidence>
<dbReference type="Proteomes" id="UP000075635">
    <property type="component" value="Unassembled WGS sequence"/>
</dbReference>
<dbReference type="EMBL" id="JEMB01001943">
    <property type="protein sequence ID" value="KYF84353.1"/>
    <property type="molecule type" value="Genomic_DNA"/>
</dbReference>
<feature type="chain" id="PRO_5007568468" description="Secreted protein" evidence="1">
    <location>
        <begin position="31"/>
        <end position="81"/>
    </location>
</feature>
<evidence type="ECO:0000256" key="1">
    <source>
        <dbReference type="SAM" id="SignalP"/>
    </source>
</evidence>
<evidence type="ECO:0008006" key="4">
    <source>
        <dbReference type="Google" id="ProtNLM"/>
    </source>
</evidence>
<keyword evidence="1" id="KW-0732">Signal</keyword>
<comment type="caution">
    <text evidence="2">The sequence shown here is derived from an EMBL/GenBank/DDBJ whole genome shotgun (WGS) entry which is preliminary data.</text>
</comment>
<organism evidence="2 3">
    <name type="scientific">Sorangium cellulosum</name>
    <name type="common">Polyangium cellulosum</name>
    <dbReference type="NCBI Taxonomy" id="56"/>
    <lineage>
        <taxon>Bacteria</taxon>
        <taxon>Pseudomonadati</taxon>
        <taxon>Myxococcota</taxon>
        <taxon>Polyangia</taxon>
        <taxon>Polyangiales</taxon>
        <taxon>Polyangiaceae</taxon>
        <taxon>Sorangium</taxon>
    </lineage>
</organism>
<proteinExistence type="predicted"/>
<protein>
    <recommendedName>
        <fullName evidence="4">Secreted protein</fullName>
    </recommendedName>
</protein>
<accession>A0A150RW00</accession>